<proteinExistence type="predicted"/>
<reference evidence="3 4" key="1">
    <citation type="submission" date="2016-04" db="EMBL/GenBank/DDBJ databases">
        <authorList>
            <person name="Chen L."/>
            <person name="Zhuang W."/>
            <person name="Wang G."/>
        </authorList>
    </citation>
    <scope>NUCLEOTIDE SEQUENCE [LARGE SCALE GENOMIC DNA]</scope>
    <source>
        <strain evidence="4">GR20</strain>
    </source>
</reference>
<feature type="domain" description="Pyrrolo-quinoline quinone repeat" evidence="2">
    <location>
        <begin position="336"/>
        <end position="535"/>
    </location>
</feature>
<dbReference type="Proteomes" id="UP000192277">
    <property type="component" value="Unassembled WGS sequence"/>
</dbReference>
<accession>A0ABX3NZX9</accession>
<dbReference type="SUPFAM" id="SSF56300">
    <property type="entry name" value="Metallo-dependent phosphatases"/>
    <property type="match status" value="1"/>
</dbReference>
<dbReference type="Pfam" id="PF13360">
    <property type="entry name" value="PQQ_2"/>
    <property type="match status" value="1"/>
</dbReference>
<dbReference type="InterPro" id="IPR002372">
    <property type="entry name" value="PQQ_rpt_dom"/>
</dbReference>
<dbReference type="InterPro" id="IPR018391">
    <property type="entry name" value="PQQ_b-propeller_rpt"/>
</dbReference>
<dbReference type="RefSeq" id="WP_014221671.1">
    <property type="nucleotide sequence ID" value="NZ_LWBO01000012.1"/>
</dbReference>
<dbReference type="PANTHER" id="PTHR34512">
    <property type="entry name" value="CELL SURFACE PROTEIN"/>
    <property type="match status" value="1"/>
</dbReference>
<dbReference type="InterPro" id="IPR004843">
    <property type="entry name" value="Calcineurin-like_PHP"/>
</dbReference>
<gene>
    <name evidence="3" type="ORF">A4D02_07075</name>
</gene>
<evidence type="ECO:0000313" key="4">
    <source>
        <dbReference type="Proteomes" id="UP000192277"/>
    </source>
</evidence>
<protein>
    <submittedName>
        <fullName evidence="3">Metallophosphoesterase</fullName>
    </submittedName>
</protein>
<dbReference type="PANTHER" id="PTHR34512:SF30">
    <property type="entry name" value="OUTER MEMBRANE PROTEIN ASSEMBLY FACTOR BAMB"/>
    <property type="match status" value="1"/>
</dbReference>
<dbReference type="InterPro" id="IPR029052">
    <property type="entry name" value="Metallo-depent_PP-like"/>
</dbReference>
<dbReference type="InterPro" id="IPR015943">
    <property type="entry name" value="WD40/YVTN_repeat-like_dom_sf"/>
</dbReference>
<dbReference type="SUPFAM" id="SSF50998">
    <property type="entry name" value="Quinoprotein alcohol dehydrogenase-like"/>
    <property type="match status" value="1"/>
</dbReference>
<dbReference type="Pfam" id="PF00149">
    <property type="entry name" value="Metallophos"/>
    <property type="match status" value="1"/>
</dbReference>
<evidence type="ECO:0000259" key="1">
    <source>
        <dbReference type="Pfam" id="PF00149"/>
    </source>
</evidence>
<evidence type="ECO:0000313" key="3">
    <source>
        <dbReference type="EMBL" id="OQP48467.1"/>
    </source>
</evidence>
<dbReference type="InterPro" id="IPR011047">
    <property type="entry name" value="Quinoprotein_ADH-like_sf"/>
</dbReference>
<evidence type="ECO:0000259" key="2">
    <source>
        <dbReference type="Pfam" id="PF13360"/>
    </source>
</evidence>
<dbReference type="SMART" id="SM00564">
    <property type="entry name" value="PQQ"/>
    <property type="match status" value="6"/>
</dbReference>
<name>A0ABX3NZX9_9BACT</name>
<dbReference type="EMBL" id="LWBO01000012">
    <property type="protein sequence ID" value="OQP48467.1"/>
    <property type="molecule type" value="Genomic_DNA"/>
</dbReference>
<sequence>MKRLFFFLMLVHGAVLGQAQIKPFRYIHISDTHIGSPNGSAEEDLRRTIQDINQLNNIAFVIITGDITELGTDAQLAKAKQILDSLKPKYYIIPGNHDAGWSESGGDHYTSTFGYDKFKFDYNGIRFIGCASGPYVRMSDGHVPRNAIVWLDSVLAKTPKNQPIIFCNHYPIDNALDNWYEITDRLKKYNTLMIMCGHGHNNHALNFEGIPGVMGRSNLRAKAPLGGYNLVDVTPDSIIYTERRPGGEPLQPWTKVMLHRVDTFGNYERPSYAINKQYAQVKPKWTFSSDANVISTPVVTNNLVIFGNQNGVVTALVQQTGKKKWTYKTSGAIFSSPAVSANKVVLGSGDGYVYCLNSLTGQLIWKYKTNASVLGCPVIVKDTVFIGGSDHNFMALNLANGTPFWKFAGLQGPVVSTPLVCGNNVIFGAWDKNLYAINRSNGQLAWQWNPGFTVVNFSPAACIPVAHDSVVYVVCPNRTLYAIDAVSGTTLWKNSETRVRESIGISADGKYVYGKTMQDTVAAYATSRTEQHPAWVMNAGFGYEHVPSMLIEKDGQVFFGTRNGVVYAIDPATQKTIWAHKIDNSMVNTVRVLSKKQLVVSTMDGKVSLLGVDTLTR</sequence>
<keyword evidence="4" id="KW-1185">Reference proteome</keyword>
<comment type="caution">
    <text evidence="3">The sequence shown here is derived from an EMBL/GenBank/DDBJ whole genome shotgun (WGS) entry which is preliminary data.</text>
</comment>
<dbReference type="Gene3D" id="2.130.10.10">
    <property type="entry name" value="YVTN repeat-like/Quinoprotein amine dehydrogenase"/>
    <property type="match status" value="1"/>
</dbReference>
<organism evidence="3 4">
    <name type="scientific">Niastella koreensis</name>
    <dbReference type="NCBI Taxonomy" id="354356"/>
    <lineage>
        <taxon>Bacteria</taxon>
        <taxon>Pseudomonadati</taxon>
        <taxon>Bacteroidota</taxon>
        <taxon>Chitinophagia</taxon>
        <taxon>Chitinophagales</taxon>
        <taxon>Chitinophagaceae</taxon>
        <taxon>Niastella</taxon>
    </lineage>
</organism>
<feature type="domain" description="Calcineurin-like phosphoesterase" evidence="1">
    <location>
        <begin position="25"/>
        <end position="201"/>
    </location>
</feature>
<dbReference type="Gene3D" id="3.60.21.10">
    <property type="match status" value="1"/>
</dbReference>